<sequence length="171" mass="20015">MRVPAKFYISLSISCPSLNTLNFVFDDGVSADISHTSEHSRFIDISKGCVDLDWDLTRLRRCVKEEFASLSGPGYYTRVDAKNFDRFLNTTEEDTWDKPGKETLKYWKNIRPTPVLMVTCQDHFRESPCSCKSEYPRVFIDTYELHLRVHKDGKSLHKYMGLRQMFEGEPW</sequence>
<dbReference type="Proteomes" id="UP000710849">
    <property type="component" value="Unassembled WGS sequence"/>
</dbReference>
<proteinExistence type="predicted"/>
<keyword evidence="2" id="KW-1185">Reference proteome</keyword>
<organism evidence="1 2">
    <name type="scientific">Botrytis byssoidea</name>
    <dbReference type="NCBI Taxonomy" id="139641"/>
    <lineage>
        <taxon>Eukaryota</taxon>
        <taxon>Fungi</taxon>
        <taxon>Dikarya</taxon>
        <taxon>Ascomycota</taxon>
        <taxon>Pezizomycotina</taxon>
        <taxon>Leotiomycetes</taxon>
        <taxon>Helotiales</taxon>
        <taxon>Sclerotiniaceae</taxon>
        <taxon>Botrytis</taxon>
    </lineage>
</organism>
<accession>A0A9P5HXV6</accession>
<reference evidence="1 2" key="1">
    <citation type="journal article" date="2020" name="Genome Biol. Evol.">
        <title>Comparative genomics of Sclerotiniaceae.</title>
        <authorList>
            <person name="Valero Jimenez C.A."/>
            <person name="Steentjes M."/>
            <person name="Scholten O.E."/>
            <person name="Van Kan J.A.L."/>
        </authorList>
    </citation>
    <scope>NUCLEOTIDE SEQUENCE [LARGE SCALE GENOMIC DNA]</scope>
    <source>
        <strain evidence="1 2">MUCL 94</strain>
    </source>
</reference>
<evidence type="ECO:0000313" key="1">
    <source>
        <dbReference type="EMBL" id="KAF7926073.1"/>
    </source>
</evidence>
<dbReference type="GeneID" id="62153961"/>
<dbReference type="RefSeq" id="XP_038728282.1">
    <property type="nucleotide sequence ID" value="XM_038880888.1"/>
</dbReference>
<dbReference type="EMBL" id="RCSW01000027">
    <property type="protein sequence ID" value="KAF7926073.1"/>
    <property type="molecule type" value="Genomic_DNA"/>
</dbReference>
<gene>
    <name evidence="1" type="ORF">EAE97_010373</name>
</gene>
<protein>
    <submittedName>
        <fullName evidence="1">Uncharacterized protein</fullName>
    </submittedName>
</protein>
<name>A0A9P5HXV6_9HELO</name>
<evidence type="ECO:0000313" key="2">
    <source>
        <dbReference type="Proteomes" id="UP000710849"/>
    </source>
</evidence>
<dbReference type="AlphaFoldDB" id="A0A9P5HXV6"/>
<comment type="caution">
    <text evidence="1">The sequence shown here is derived from an EMBL/GenBank/DDBJ whole genome shotgun (WGS) entry which is preliminary data.</text>
</comment>